<gene>
    <name evidence="1" type="ORF">S01H1_51549</name>
</gene>
<reference evidence="1" key="1">
    <citation type="journal article" date="2014" name="Front. Microbiol.">
        <title>High frequency of phylogenetically diverse reductive dehalogenase-homologous genes in deep subseafloor sedimentary metagenomes.</title>
        <authorList>
            <person name="Kawai M."/>
            <person name="Futagami T."/>
            <person name="Toyoda A."/>
            <person name="Takaki Y."/>
            <person name="Nishi S."/>
            <person name="Hori S."/>
            <person name="Arai W."/>
            <person name="Tsubouchi T."/>
            <person name="Morono Y."/>
            <person name="Uchiyama I."/>
            <person name="Ito T."/>
            <person name="Fujiyama A."/>
            <person name="Inagaki F."/>
            <person name="Takami H."/>
        </authorList>
    </citation>
    <scope>NUCLEOTIDE SEQUENCE</scope>
    <source>
        <strain evidence="1">Expedition CK06-06</strain>
    </source>
</reference>
<organism evidence="1">
    <name type="scientific">marine sediment metagenome</name>
    <dbReference type="NCBI Taxonomy" id="412755"/>
    <lineage>
        <taxon>unclassified sequences</taxon>
        <taxon>metagenomes</taxon>
        <taxon>ecological metagenomes</taxon>
    </lineage>
</organism>
<protein>
    <submittedName>
        <fullName evidence="1">Uncharacterized protein</fullName>
    </submittedName>
</protein>
<dbReference type="EMBL" id="BARS01033267">
    <property type="protein sequence ID" value="GAG24021.1"/>
    <property type="molecule type" value="Genomic_DNA"/>
</dbReference>
<sequence length="189" mass="22172">MISASQEQANRILQELKDIIKNNEWLVKKKDESKWAAEMIYYNEGYLLVKGIGSEILGQHVDRIVIDDILRSDNRISDIEIEDYIDMVLSPMLLNRKGQMIIVGTPKSATDIFTTIETRIREGSVWILRKYPAILDYEKKMLQCPDRFTWEDIIEKRLEMGPLKFAREYQLEVFSRDTSLFPERIIKPG</sequence>
<evidence type="ECO:0000313" key="1">
    <source>
        <dbReference type="EMBL" id="GAG24021.1"/>
    </source>
</evidence>
<dbReference type="AlphaFoldDB" id="X0XGG8"/>
<feature type="non-terminal residue" evidence="1">
    <location>
        <position position="189"/>
    </location>
</feature>
<proteinExistence type="predicted"/>
<dbReference type="InterPro" id="IPR027417">
    <property type="entry name" value="P-loop_NTPase"/>
</dbReference>
<dbReference type="Gene3D" id="3.40.50.300">
    <property type="entry name" value="P-loop containing nucleotide triphosphate hydrolases"/>
    <property type="match status" value="1"/>
</dbReference>
<accession>X0XGG8</accession>
<name>X0XGG8_9ZZZZ</name>
<comment type="caution">
    <text evidence="1">The sequence shown here is derived from an EMBL/GenBank/DDBJ whole genome shotgun (WGS) entry which is preliminary data.</text>
</comment>